<feature type="compositionally biased region" description="Basic and acidic residues" evidence="5">
    <location>
        <begin position="850"/>
        <end position="860"/>
    </location>
</feature>
<feature type="compositionally biased region" description="Acidic residues" evidence="5">
    <location>
        <begin position="45"/>
        <end position="59"/>
    </location>
</feature>
<keyword evidence="6" id="KW-0472">Membrane</keyword>
<feature type="domain" description="C3H1-type" evidence="7">
    <location>
        <begin position="336"/>
        <end position="363"/>
    </location>
</feature>
<feature type="compositionally biased region" description="Basic and acidic residues" evidence="5">
    <location>
        <begin position="60"/>
        <end position="69"/>
    </location>
</feature>
<feature type="compositionally biased region" description="Low complexity" evidence="5">
    <location>
        <begin position="1158"/>
        <end position="1175"/>
    </location>
</feature>
<feature type="compositionally biased region" description="Acidic residues" evidence="5">
    <location>
        <begin position="109"/>
        <end position="136"/>
    </location>
</feature>
<feature type="region of interest" description="Disordered" evidence="5">
    <location>
        <begin position="587"/>
        <end position="1130"/>
    </location>
</feature>
<dbReference type="Pfam" id="PF18044">
    <property type="entry name" value="zf-CCCH_4"/>
    <property type="match status" value="1"/>
</dbReference>
<evidence type="ECO:0000256" key="3">
    <source>
        <dbReference type="ARBA" id="ARBA00022833"/>
    </source>
</evidence>
<name>Q4T2F6_TETNG</name>
<evidence type="ECO:0000259" key="7">
    <source>
        <dbReference type="PROSITE" id="PS50103"/>
    </source>
</evidence>
<feature type="compositionally biased region" description="Gly residues" evidence="5">
    <location>
        <begin position="1146"/>
        <end position="1157"/>
    </location>
</feature>
<dbReference type="InterPro" id="IPR036855">
    <property type="entry name" value="Znf_CCCH_sf"/>
</dbReference>
<keyword evidence="6" id="KW-1133">Transmembrane helix</keyword>
<feature type="compositionally biased region" description="Acidic residues" evidence="5">
    <location>
        <begin position="228"/>
        <end position="239"/>
    </location>
</feature>
<dbReference type="SMART" id="SM00356">
    <property type="entry name" value="ZnF_C3H1"/>
    <property type="match status" value="1"/>
</dbReference>
<feature type="region of interest" description="Disordered" evidence="5">
    <location>
        <begin position="1305"/>
        <end position="1355"/>
    </location>
</feature>
<keyword evidence="1 4" id="KW-0479">Metal-binding</keyword>
<reference evidence="8" key="2">
    <citation type="submission" date="2004-02" db="EMBL/GenBank/DDBJ databases">
        <authorList>
            <consortium name="Genoscope"/>
            <consortium name="Whitehead Institute Centre for Genome Research"/>
        </authorList>
    </citation>
    <scope>NUCLEOTIDE SEQUENCE</scope>
</reference>
<feature type="compositionally biased region" description="Low complexity" evidence="5">
    <location>
        <begin position="943"/>
        <end position="972"/>
    </location>
</feature>
<feature type="region of interest" description="Disordered" evidence="5">
    <location>
        <begin position="428"/>
        <end position="450"/>
    </location>
</feature>
<dbReference type="InterPro" id="IPR000571">
    <property type="entry name" value="Znf_CCCH"/>
</dbReference>
<dbReference type="EMBL" id="CAAE01010277">
    <property type="protein sequence ID" value="CAF92926.1"/>
    <property type="molecule type" value="Genomic_DNA"/>
</dbReference>
<feature type="compositionally biased region" description="Acidic residues" evidence="5">
    <location>
        <begin position="27"/>
        <end position="37"/>
    </location>
</feature>
<evidence type="ECO:0000313" key="8">
    <source>
        <dbReference type="EMBL" id="CAF92926.1"/>
    </source>
</evidence>
<gene>
    <name evidence="8" type="ORF">GSTENG00008359001</name>
</gene>
<feature type="compositionally biased region" description="Basic and acidic residues" evidence="5">
    <location>
        <begin position="214"/>
        <end position="227"/>
    </location>
</feature>
<feature type="zinc finger region" description="C3H1-type" evidence="4">
    <location>
        <begin position="336"/>
        <end position="363"/>
    </location>
</feature>
<dbReference type="GO" id="GO:0008270">
    <property type="term" value="F:zinc ion binding"/>
    <property type="evidence" value="ECO:0007669"/>
    <property type="project" value="UniProtKB-KW"/>
</dbReference>
<sequence length="1415" mass="158978">MDTPESPSQTSLSPEEGEDGKSLPDSELLDSTDEEEDRLISDSEVVQEEDNEDMVEEEDGVHGRGSDFEEQREEEDEVVPDFVSDLEDEEPLGETEGLGQEDGTIMLVEGDEDCPNTEQLDGEEDEEKEEEDEEDRVVDTPQSPDSEQPTGFIAEVDGEDGEEGYSGYRKETAGGPSTAELEEEEEEEQKQAEEQEKNERMRAEVRRRAIAASEMKDDPASVSRELDEHELDYDEEVPEEPSLPPHEDDEEEDEAKAEGEPESEDKSGKKKEKKIILPPKEREGTRTEGSLGPDRVRRNSSRDRKKDDDDGEIDEGEIDDDDLEEGEVKDPSDRKIRPRPICRFFIKGNCTWGMNCRFIHPGVNDKGNYSLISKPDLFASNGAPPGGPHPLMPSNPWVRPSLSLARASAAGAHMAARATDVCLFQAGPAVEELPPPPPPPPPPAEPPVESAWERGLRHAKEVRPHPLRHRRCSRVAKRATLSSPPQVLKKATIRKEQEPDFEEKRFNVTIGEDEREFDKENDFFRERSYRIIREYDKLPVEMDFRDPVYSDPYADPYYDYEMEALWRGGHYENFRVQYTEAPLPYHYSERERDLDPRERQRDRDRERDHRERERRQREREREREREKERLRRKEEWEKDRMKRDEKERPRVRPPREAREKKEEEKLKTRPPVDIPPTRPVEPSLKKEAVLVMRRPDEWKDPWRRSKSPRRRPGVGSPPRGRRRHRPSGSSVSLSNSSRSSSRSTSYSGSGSSRSSSFSSYSSHSSQHSSFSGGSRSRSRSFSTSPSPTPATLRNAKPKADLPPLLPKGPPKPHPETGKPPGNPRQPGSAGASATVRALPLREASKVPNARTERRKERQEPPAHSSYSGSSSRSRSSSNSLSRSRSRSGSRKSRSLSVTACPRCRRRRRTAAPPAAPIRTTCTPTWPAPCPRPAPARPRPPTPARRGGPSGTGSRTPETRAGVSVGAVGDGAPIPDPRPPTPDSMLPGLFSAERPVKKEEPFREDRRKMDPPGASPRGGNPAHRSGPANRGVHPLHPPQGLMGPPGSRGGSGSHKDIKLTLLNKQADKSSRKRYLSSDKTRPGSPPSKRMAFSPDRGGRDKRMPLRSPLSPRMDRPRGQGPRPGPPQGDRYETASVSAAQILREGAGGAIGQSGGPGLGLQQARQHAVPPRGAAEAPEGRGGRHRPQASKDPCEVGRLGALARAVRRTPHAWFMGRLTFHPPPRARFIKRKKKEFFWKKVFIFFFKIFFFFLKRYFFFFLFFPPPKPPGKGPRAPWGKGGFRGWGPKKPGKNFSPPKEFLKKLKPWKKPFPPKEKKNPRKKKFGGVAKKGRREPQGARFGGGGRLPPPPPPPSVDGTPQATWWENGCDVIFLNLSMSSVHAAVFSLCRVLGWTADRWTRGGRARFAFGQKPLNKIF</sequence>
<feature type="compositionally biased region" description="Basic residues" evidence="5">
    <location>
        <begin position="883"/>
        <end position="893"/>
    </location>
</feature>
<dbReference type="PANTHER" id="PTHR46582">
    <property type="entry name" value="ZINC FINGER CCCH DOMAIN-CONTAINING PROTEIN 18"/>
    <property type="match status" value="1"/>
</dbReference>
<feature type="compositionally biased region" description="Basic and acidic residues" evidence="5">
    <location>
        <begin position="587"/>
        <end position="667"/>
    </location>
</feature>
<reference evidence="8" key="1">
    <citation type="journal article" date="2004" name="Nature">
        <title>Genome duplication in the teleost fish Tetraodon nigroviridis reveals the early vertebrate proto-karyotype.</title>
        <authorList>
            <person name="Jaillon O."/>
            <person name="Aury J.-M."/>
            <person name="Brunet F."/>
            <person name="Petit J.-L."/>
            <person name="Stange-Thomann N."/>
            <person name="Mauceli E."/>
            <person name="Bouneau L."/>
            <person name="Fischer C."/>
            <person name="Ozouf-Costaz C."/>
            <person name="Bernot A."/>
            <person name="Nicaud S."/>
            <person name="Jaffe D."/>
            <person name="Fisher S."/>
            <person name="Lutfalla G."/>
            <person name="Dossat C."/>
            <person name="Segurens B."/>
            <person name="Dasilva C."/>
            <person name="Salanoubat M."/>
            <person name="Levy M."/>
            <person name="Boudet N."/>
            <person name="Castellano S."/>
            <person name="Anthouard V."/>
            <person name="Jubin C."/>
            <person name="Castelli V."/>
            <person name="Katinka M."/>
            <person name="Vacherie B."/>
            <person name="Biemont C."/>
            <person name="Skalli Z."/>
            <person name="Cattolico L."/>
            <person name="Poulain J."/>
            <person name="De Berardinis V."/>
            <person name="Cruaud C."/>
            <person name="Duprat S."/>
            <person name="Brottier P."/>
            <person name="Coutanceau J.-P."/>
            <person name="Gouzy J."/>
            <person name="Parra G."/>
            <person name="Lardier G."/>
            <person name="Chapple C."/>
            <person name="McKernan K.J."/>
            <person name="McEwan P."/>
            <person name="Bosak S."/>
            <person name="Kellis M."/>
            <person name="Volff J.-N."/>
            <person name="Guigo R."/>
            <person name="Zody M.C."/>
            <person name="Mesirov J."/>
            <person name="Lindblad-Toh K."/>
            <person name="Birren B."/>
            <person name="Nusbaum C."/>
            <person name="Kahn D."/>
            <person name="Robinson-Rechavi M."/>
            <person name="Laudet V."/>
            <person name="Schachter V."/>
            <person name="Quetier F."/>
            <person name="Saurin W."/>
            <person name="Scarpelli C."/>
            <person name="Wincker P."/>
            <person name="Lander E.S."/>
            <person name="Weissenbach J."/>
            <person name="Roest Crollius H."/>
        </authorList>
    </citation>
    <scope>NUCLEOTIDE SEQUENCE [LARGE SCALE GENOMIC DNA]</scope>
</reference>
<dbReference type="PANTHER" id="PTHR46582:SF1">
    <property type="entry name" value="ZINC FINGER CCCH DOMAIN-CONTAINING PROTEIN 18"/>
    <property type="match status" value="1"/>
</dbReference>
<feature type="compositionally biased region" description="Basic and acidic residues" evidence="5">
    <location>
        <begin position="993"/>
        <end position="1009"/>
    </location>
</feature>
<accession>Q4T2F6</accession>
<evidence type="ECO:0000256" key="2">
    <source>
        <dbReference type="ARBA" id="ARBA00022771"/>
    </source>
</evidence>
<feature type="compositionally biased region" description="Basic and acidic residues" evidence="5">
    <location>
        <begin position="1064"/>
        <end position="1080"/>
    </location>
</feature>
<proteinExistence type="predicted"/>
<feature type="region of interest" description="Disordered" evidence="5">
    <location>
        <begin position="1"/>
        <end position="335"/>
    </location>
</feature>
<dbReference type="PROSITE" id="PS50103">
    <property type="entry name" value="ZF_C3H1"/>
    <property type="match status" value="1"/>
</dbReference>
<feature type="compositionally biased region" description="Polar residues" evidence="5">
    <location>
        <begin position="140"/>
        <end position="149"/>
    </location>
</feature>
<evidence type="ECO:0000256" key="1">
    <source>
        <dbReference type="ARBA" id="ARBA00022723"/>
    </source>
</evidence>
<feature type="compositionally biased region" description="Basic residues" evidence="5">
    <location>
        <begin position="1315"/>
        <end position="1330"/>
    </location>
</feature>
<dbReference type="GO" id="GO:0003723">
    <property type="term" value="F:RNA binding"/>
    <property type="evidence" value="ECO:0007669"/>
    <property type="project" value="TreeGrafter"/>
</dbReference>
<dbReference type="InterPro" id="IPR041367">
    <property type="entry name" value="Znf-CCCH_4"/>
</dbReference>
<dbReference type="GO" id="GO:0071011">
    <property type="term" value="C:precatalytic spliceosome"/>
    <property type="evidence" value="ECO:0007669"/>
    <property type="project" value="TreeGrafter"/>
</dbReference>
<feature type="compositionally biased region" description="Low complexity" evidence="5">
    <location>
        <begin position="727"/>
        <end position="785"/>
    </location>
</feature>
<organism evidence="8">
    <name type="scientific">Tetraodon nigroviridis</name>
    <name type="common">Spotted green pufferfish</name>
    <name type="synonym">Chelonodon nigroviridis</name>
    <dbReference type="NCBI Taxonomy" id="99883"/>
    <lineage>
        <taxon>Eukaryota</taxon>
        <taxon>Metazoa</taxon>
        <taxon>Chordata</taxon>
        <taxon>Craniata</taxon>
        <taxon>Vertebrata</taxon>
        <taxon>Euteleostomi</taxon>
        <taxon>Actinopterygii</taxon>
        <taxon>Neopterygii</taxon>
        <taxon>Teleostei</taxon>
        <taxon>Neoteleostei</taxon>
        <taxon>Acanthomorphata</taxon>
        <taxon>Eupercaria</taxon>
        <taxon>Tetraodontiformes</taxon>
        <taxon>Tetradontoidea</taxon>
        <taxon>Tetraodontidae</taxon>
        <taxon>Tetraodon</taxon>
    </lineage>
</organism>
<feature type="compositionally biased region" description="Polar residues" evidence="5">
    <location>
        <begin position="1"/>
        <end position="13"/>
    </location>
</feature>
<evidence type="ECO:0000256" key="5">
    <source>
        <dbReference type="SAM" id="MobiDB-lite"/>
    </source>
</evidence>
<dbReference type="KEGG" id="tng:GSTEN00008359G001"/>
<protein>
    <submittedName>
        <fullName evidence="8">(spotted green pufferfish) hypothetical protein</fullName>
    </submittedName>
</protein>
<feature type="compositionally biased region" description="Low complexity" evidence="5">
    <location>
        <begin position="910"/>
        <end position="924"/>
    </location>
</feature>
<feature type="compositionally biased region" description="Acidic residues" evidence="5">
    <location>
        <begin position="70"/>
        <end position="93"/>
    </location>
</feature>
<feature type="compositionally biased region" description="Basic and acidic residues" evidence="5">
    <location>
        <begin position="326"/>
        <end position="335"/>
    </location>
</feature>
<dbReference type="SUPFAM" id="SSF90229">
    <property type="entry name" value="CCCH zinc finger"/>
    <property type="match status" value="1"/>
</dbReference>
<evidence type="ECO:0000256" key="4">
    <source>
        <dbReference type="PROSITE-ProRule" id="PRU00723"/>
    </source>
</evidence>
<evidence type="ECO:0000256" key="6">
    <source>
        <dbReference type="SAM" id="Phobius"/>
    </source>
</evidence>
<feature type="transmembrane region" description="Helical" evidence="6">
    <location>
        <begin position="1239"/>
        <end position="1261"/>
    </location>
</feature>
<keyword evidence="6" id="KW-0812">Transmembrane</keyword>
<dbReference type="InterPro" id="IPR052647">
    <property type="entry name" value="Zinc_finger_CCCH-type"/>
</dbReference>
<feature type="compositionally biased region" description="Acidic residues" evidence="5">
    <location>
        <begin position="309"/>
        <end position="325"/>
    </location>
</feature>
<feature type="compositionally biased region" description="Low complexity" evidence="5">
    <location>
        <begin position="864"/>
        <end position="882"/>
    </location>
</feature>
<feature type="compositionally biased region" description="Pro residues" evidence="5">
    <location>
        <begin position="433"/>
        <end position="446"/>
    </location>
</feature>
<comment type="caution">
    <text evidence="8">The sequence shown here is derived from an EMBL/GenBank/DDBJ whole genome shotgun (WGS) entry which is preliminary data.</text>
</comment>
<feature type="compositionally biased region" description="Basic and acidic residues" evidence="5">
    <location>
        <begin position="189"/>
        <end position="207"/>
    </location>
</feature>
<feature type="compositionally biased region" description="Pro residues" evidence="5">
    <location>
        <begin position="925"/>
        <end position="942"/>
    </location>
</feature>
<dbReference type="OrthoDB" id="10072532at2759"/>
<keyword evidence="2 4" id="KW-0863">Zinc-finger</keyword>
<keyword evidence="3 4" id="KW-0862">Zinc</keyword>
<feature type="region of interest" description="Disordered" evidence="5">
    <location>
        <begin position="1146"/>
        <end position="1193"/>
    </location>
</feature>
<feature type="compositionally biased region" description="Basic and acidic residues" evidence="5">
    <location>
        <begin position="683"/>
        <end position="703"/>
    </location>
</feature>
<dbReference type="Gene3D" id="4.10.1000.10">
    <property type="entry name" value="Zinc finger, CCCH-type"/>
    <property type="match status" value="1"/>
</dbReference>
<feature type="compositionally biased region" description="Basic and acidic residues" evidence="5">
    <location>
        <begin position="256"/>
        <end position="267"/>
    </location>
</feature>
<feature type="compositionally biased region" description="Basic and acidic residues" evidence="5">
    <location>
        <begin position="294"/>
        <end position="308"/>
    </location>
</feature>